<feature type="region of interest" description="Disordered" evidence="1">
    <location>
        <begin position="1"/>
        <end position="20"/>
    </location>
</feature>
<comment type="caution">
    <text evidence="2">The sequence shown here is derived from an EMBL/GenBank/DDBJ whole genome shotgun (WGS) entry which is preliminary data.</text>
</comment>
<accession>A0ABP6Z2Y5</accession>
<name>A0ABP6Z2Y5_9ACTN</name>
<sequence length="220" mass="23242">MEPTVRQERPKTQVRRAPHKQVTSREALDAVLDAALVAHVAVPAPGRLAVVPTGMARDGDRLLIHGSTASQAFRFLATGVETCTTITLLDGVVVARSQFESSMNYRSAMLFGGYTALEGSEKARALAVLSEALMPGMTQARTPSAQELVATSVLALPLTEWSLKVSAKDAPDDASEDLDSPVWGGIVPLRHTWGEPLSAPGIPGDPAVPAALADWPEGRS</sequence>
<dbReference type="EMBL" id="BAAAZO010000001">
    <property type="protein sequence ID" value="GAA3596383.1"/>
    <property type="molecule type" value="Genomic_DNA"/>
</dbReference>
<feature type="region of interest" description="Disordered" evidence="1">
    <location>
        <begin position="198"/>
        <end position="220"/>
    </location>
</feature>
<dbReference type="Pfam" id="PF12900">
    <property type="entry name" value="Pyridox_ox_2"/>
    <property type="match status" value="1"/>
</dbReference>
<evidence type="ECO:0000256" key="1">
    <source>
        <dbReference type="SAM" id="MobiDB-lite"/>
    </source>
</evidence>
<dbReference type="InterPro" id="IPR024747">
    <property type="entry name" value="Pyridox_Oxase-rel"/>
</dbReference>
<proteinExistence type="predicted"/>
<dbReference type="Proteomes" id="UP001501074">
    <property type="component" value="Unassembled WGS sequence"/>
</dbReference>
<reference evidence="3" key="1">
    <citation type="journal article" date="2019" name="Int. J. Syst. Evol. Microbiol.">
        <title>The Global Catalogue of Microorganisms (GCM) 10K type strain sequencing project: providing services to taxonomists for standard genome sequencing and annotation.</title>
        <authorList>
            <consortium name="The Broad Institute Genomics Platform"/>
            <consortium name="The Broad Institute Genome Sequencing Center for Infectious Disease"/>
            <person name="Wu L."/>
            <person name="Ma J."/>
        </authorList>
    </citation>
    <scope>NUCLEOTIDE SEQUENCE [LARGE SCALE GENOMIC DNA]</scope>
    <source>
        <strain evidence="3">JCM 16902</strain>
    </source>
</reference>
<feature type="compositionally biased region" description="Basic and acidic residues" evidence="1">
    <location>
        <begin position="1"/>
        <end position="11"/>
    </location>
</feature>
<organism evidence="2 3">
    <name type="scientific">Kineosporia mesophila</name>
    <dbReference type="NCBI Taxonomy" id="566012"/>
    <lineage>
        <taxon>Bacteria</taxon>
        <taxon>Bacillati</taxon>
        <taxon>Actinomycetota</taxon>
        <taxon>Actinomycetes</taxon>
        <taxon>Kineosporiales</taxon>
        <taxon>Kineosporiaceae</taxon>
        <taxon>Kineosporia</taxon>
    </lineage>
</organism>
<dbReference type="Gene3D" id="2.30.110.10">
    <property type="entry name" value="Electron Transport, Fmn-binding Protein, Chain A"/>
    <property type="match status" value="1"/>
</dbReference>
<protein>
    <submittedName>
        <fullName evidence="2">Pyridoxamine 5'-phosphate oxidase family protein</fullName>
    </submittedName>
</protein>
<evidence type="ECO:0000313" key="3">
    <source>
        <dbReference type="Proteomes" id="UP001501074"/>
    </source>
</evidence>
<dbReference type="SUPFAM" id="SSF50475">
    <property type="entry name" value="FMN-binding split barrel"/>
    <property type="match status" value="1"/>
</dbReference>
<dbReference type="PANTHER" id="PTHR34071">
    <property type="entry name" value="5-NITROIMIDAZOLE ANTIBIOTICS RESISTANCE PROTEIN, NIMA-FAMILY-RELATED PROTEIN-RELATED"/>
    <property type="match status" value="1"/>
</dbReference>
<dbReference type="InterPro" id="IPR012349">
    <property type="entry name" value="Split_barrel_FMN-bd"/>
</dbReference>
<evidence type="ECO:0000313" key="2">
    <source>
        <dbReference type="EMBL" id="GAA3596383.1"/>
    </source>
</evidence>
<keyword evidence="3" id="KW-1185">Reference proteome</keyword>
<dbReference type="PANTHER" id="PTHR34071:SF2">
    <property type="entry name" value="FLAVIN-NUCLEOTIDE-BINDING PROTEIN"/>
    <property type="match status" value="1"/>
</dbReference>
<gene>
    <name evidence="2" type="ORF">GCM10022223_09500</name>
</gene>